<keyword evidence="4 7" id="KW-1133">Transmembrane helix</keyword>
<evidence type="ECO:0000256" key="2">
    <source>
        <dbReference type="ARBA" id="ARBA00022475"/>
    </source>
</evidence>
<keyword evidence="10" id="KW-1185">Reference proteome</keyword>
<dbReference type="Pfam" id="PF02687">
    <property type="entry name" value="FtsX"/>
    <property type="match status" value="1"/>
</dbReference>
<evidence type="ECO:0000256" key="5">
    <source>
        <dbReference type="ARBA" id="ARBA00023136"/>
    </source>
</evidence>
<sequence>MIRFILADLQRLQAGAMIVVLLVAFATALGMAVRIEERALRLGSARAADRFDVVIGAPGSETQLVLSSIFLQPSPLALVSGDVLKQLSEDPRVDHAAPVGFGDSYHGYPIIGTTAEFIEKSGFRIEGEGRNFSALSEAVVGARVPMAVGDEFSPQHGLAGQAAEEHHEMSYRITGRMEPSATPWDRAILVPIEGVWHVHGLGLGPGEEGYHDGHDQHHEHDDHDHDEEHDHDDEHGEHHIEAGHLGPPWPSDMPGVPAILVKPRTIANAYQIRGDYRTETAMAVFPGEVLTRLYATLGDARLVLTAIAIGTQMLAGTAVILVTMAHLSQRRRQIGALRAFGAPRLAVFAVVWSELLIVIGLGVAAGIGLGYAGAKALAILFARQSGMALPVTLEMSDLAFAGMLLAVAALIAVVPAIYAYRQSPAAALRG</sequence>
<dbReference type="InterPro" id="IPR003838">
    <property type="entry name" value="ABC3_permease_C"/>
</dbReference>
<feature type="compositionally biased region" description="Basic and acidic residues" evidence="6">
    <location>
        <begin position="208"/>
        <end position="242"/>
    </location>
</feature>
<feature type="transmembrane region" description="Helical" evidence="7">
    <location>
        <begin position="398"/>
        <end position="420"/>
    </location>
</feature>
<keyword evidence="3 7" id="KW-0812">Transmembrane</keyword>
<feature type="domain" description="ABC3 transporter permease C-terminal" evidence="8">
    <location>
        <begin position="309"/>
        <end position="423"/>
    </location>
</feature>
<proteinExistence type="predicted"/>
<comment type="caution">
    <text evidence="9">The sequence shown here is derived from an EMBL/GenBank/DDBJ whole genome shotgun (WGS) entry which is preliminary data.</text>
</comment>
<accession>A0A418ZVB0</accession>
<organism evidence="9 10">
    <name type="scientific">Paracoccus siganidrum</name>
    <dbReference type="NCBI Taxonomy" id="1276757"/>
    <lineage>
        <taxon>Bacteria</taxon>
        <taxon>Pseudomonadati</taxon>
        <taxon>Pseudomonadota</taxon>
        <taxon>Alphaproteobacteria</taxon>
        <taxon>Rhodobacterales</taxon>
        <taxon>Paracoccaceae</taxon>
        <taxon>Paracoccus</taxon>
    </lineage>
</organism>
<reference evidence="10" key="1">
    <citation type="submission" date="2018-09" db="EMBL/GenBank/DDBJ databases">
        <title>Paracoccus onubensis nov. sp. a moderate halophilic bacterium isolated from Gruta de las Maravillas (Aracena, Spain).</title>
        <authorList>
            <person name="Jurado V."/>
            <person name="Gutierrez-Patricio S."/>
            <person name="Gonzalez-Pimentel J.L."/>
            <person name="Miller A.Z."/>
            <person name="Laiz L."/>
            <person name="Saiz-Jimenez C."/>
        </authorList>
    </citation>
    <scope>NUCLEOTIDE SEQUENCE [LARGE SCALE GENOMIC DNA]</scope>
    <source>
        <strain evidence="10">DSM 26381</strain>
    </source>
</reference>
<feature type="transmembrane region" description="Helical" evidence="7">
    <location>
        <begin position="302"/>
        <end position="324"/>
    </location>
</feature>
<name>A0A418ZVB0_9RHOB</name>
<evidence type="ECO:0000256" key="7">
    <source>
        <dbReference type="SAM" id="Phobius"/>
    </source>
</evidence>
<dbReference type="AlphaFoldDB" id="A0A418ZVB0"/>
<dbReference type="OrthoDB" id="9784014at2"/>
<feature type="transmembrane region" description="Helical" evidence="7">
    <location>
        <begin position="12"/>
        <end position="33"/>
    </location>
</feature>
<dbReference type="PANTHER" id="PTHR43738:SF2">
    <property type="entry name" value="ABC TRANSPORTER PERMEASE"/>
    <property type="match status" value="1"/>
</dbReference>
<evidence type="ECO:0000256" key="1">
    <source>
        <dbReference type="ARBA" id="ARBA00004651"/>
    </source>
</evidence>
<evidence type="ECO:0000256" key="3">
    <source>
        <dbReference type="ARBA" id="ARBA00022692"/>
    </source>
</evidence>
<keyword evidence="5 7" id="KW-0472">Membrane</keyword>
<comment type="subcellular location">
    <subcellularLocation>
        <location evidence="1">Cell membrane</location>
        <topology evidence="1">Multi-pass membrane protein</topology>
    </subcellularLocation>
</comment>
<dbReference type="PANTHER" id="PTHR43738">
    <property type="entry name" value="ABC TRANSPORTER, MEMBRANE PROTEIN"/>
    <property type="match status" value="1"/>
</dbReference>
<protein>
    <submittedName>
        <fullName evidence="9">ABC transporter permease</fullName>
    </submittedName>
</protein>
<gene>
    <name evidence="9" type="ORF">D3P05_21885</name>
</gene>
<dbReference type="GO" id="GO:0005886">
    <property type="term" value="C:plasma membrane"/>
    <property type="evidence" value="ECO:0007669"/>
    <property type="project" value="UniProtKB-SubCell"/>
</dbReference>
<dbReference type="Proteomes" id="UP000283587">
    <property type="component" value="Unassembled WGS sequence"/>
</dbReference>
<feature type="region of interest" description="Disordered" evidence="6">
    <location>
        <begin position="203"/>
        <end position="249"/>
    </location>
</feature>
<evidence type="ECO:0000256" key="4">
    <source>
        <dbReference type="ARBA" id="ARBA00022989"/>
    </source>
</evidence>
<dbReference type="RefSeq" id="WP_119900885.1">
    <property type="nucleotide sequence ID" value="NZ_QNRC01000066.1"/>
</dbReference>
<evidence type="ECO:0000313" key="10">
    <source>
        <dbReference type="Proteomes" id="UP000283587"/>
    </source>
</evidence>
<evidence type="ECO:0000256" key="6">
    <source>
        <dbReference type="SAM" id="MobiDB-lite"/>
    </source>
</evidence>
<evidence type="ECO:0000259" key="8">
    <source>
        <dbReference type="Pfam" id="PF02687"/>
    </source>
</evidence>
<keyword evidence="2" id="KW-1003">Cell membrane</keyword>
<dbReference type="InterPro" id="IPR051125">
    <property type="entry name" value="ABC-4/HrtB_transporter"/>
</dbReference>
<dbReference type="EMBL" id="QZEW01000149">
    <property type="protein sequence ID" value="RJL02297.1"/>
    <property type="molecule type" value="Genomic_DNA"/>
</dbReference>
<evidence type="ECO:0000313" key="9">
    <source>
        <dbReference type="EMBL" id="RJL02297.1"/>
    </source>
</evidence>
<feature type="transmembrane region" description="Helical" evidence="7">
    <location>
        <begin position="345"/>
        <end position="378"/>
    </location>
</feature>